<proteinExistence type="predicted"/>
<reference evidence="1" key="1">
    <citation type="submission" date="2016-03" db="EMBL/GenBank/DDBJ databases">
        <authorList>
            <person name="Borrel G."/>
            <person name="Mccann A."/>
            <person name="O'Toole P.W."/>
        </authorList>
    </citation>
    <scope>NUCLEOTIDE SEQUENCE</scope>
    <source>
        <strain evidence="1">183</strain>
    </source>
</reference>
<dbReference type="AlphaFoldDB" id="A0A8J8PEX7"/>
<dbReference type="RefSeq" id="WP_020448142.1">
    <property type="nucleotide sequence ID" value="NZ_CAYAYA010000022.1"/>
</dbReference>
<sequence length="83" mass="9466">MSQIEVDQEVIDFILKNDQDYRVSTSCSGPVVVPITIKAPKTTDLQIKVGNHILYISRVQARYISCVTPDMLDEMRYRTCPAF</sequence>
<accession>A0A8J8PEX7</accession>
<dbReference type="GeneID" id="41322653"/>
<evidence type="ECO:0000313" key="1">
    <source>
        <dbReference type="EMBL" id="TQS81559.1"/>
    </source>
</evidence>
<comment type="caution">
    <text evidence="1">The sequence shown here is derived from an EMBL/GenBank/DDBJ whole genome shotgun (WGS) entry which is preliminary data.</text>
</comment>
<protein>
    <submittedName>
        <fullName evidence="1">Uncharacterized protein</fullName>
    </submittedName>
</protein>
<organism evidence="1 2">
    <name type="scientific">Candidatus Methanomassiliicoccus intestinalis</name>
    <dbReference type="NCBI Taxonomy" id="1406512"/>
    <lineage>
        <taxon>Archaea</taxon>
        <taxon>Methanobacteriati</taxon>
        <taxon>Thermoplasmatota</taxon>
        <taxon>Thermoplasmata</taxon>
        <taxon>Methanomassiliicoccales</taxon>
        <taxon>Methanomassiliicoccaceae</taxon>
        <taxon>Methanomassiliicoccus</taxon>
    </lineage>
</organism>
<dbReference type="EMBL" id="LVVT01000022">
    <property type="protein sequence ID" value="TQS81559.1"/>
    <property type="molecule type" value="Genomic_DNA"/>
</dbReference>
<name>A0A8J8PEX7_9ARCH</name>
<gene>
    <name evidence="1" type="ORF">A3207_03925</name>
</gene>
<evidence type="ECO:0000313" key="2">
    <source>
        <dbReference type="Proteomes" id="UP000752814"/>
    </source>
</evidence>
<dbReference type="Proteomes" id="UP000752814">
    <property type="component" value="Unassembled WGS sequence"/>
</dbReference>
<dbReference type="OMA" id="YRVCTAC"/>